<protein>
    <recommendedName>
        <fullName evidence="1">DUF4781 domain-containing protein</fullName>
    </recommendedName>
</protein>
<organism evidence="2 3">
    <name type="scientific">Aphis glycines</name>
    <name type="common">Soybean aphid</name>
    <dbReference type="NCBI Taxonomy" id="307491"/>
    <lineage>
        <taxon>Eukaryota</taxon>
        <taxon>Metazoa</taxon>
        <taxon>Ecdysozoa</taxon>
        <taxon>Arthropoda</taxon>
        <taxon>Hexapoda</taxon>
        <taxon>Insecta</taxon>
        <taxon>Pterygota</taxon>
        <taxon>Neoptera</taxon>
        <taxon>Paraneoptera</taxon>
        <taxon>Hemiptera</taxon>
        <taxon>Sternorrhyncha</taxon>
        <taxon>Aphidomorpha</taxon>
        <taxon>Aphidoidea</taxon>
        <taxon>Aphididae</taxon>
        <taxon>Aphidini</taxon>
        <taxon>Aphis</taxon>
        <taxon>Aphis</taxon>
    </lineage>
</organism>
<comment type="caution">
    <text evidence="2">The sequence shown here is derived from an EMBL/GenBank/DDBJ whole genome shotgun (WGS) entry which is preliminary data.</text>
</comment>
<dbReference type="Pfam" id="PF16013">
    <property type="entry name" value="DUF4781"/>
    <property type="match status" value="1"/>
</dbReference>
<feature type="domain" description="DUF4781" evidence="1">
    <location>
        <begin position="143"/>
        <end position="357"/>
    </location>
</feature>
<keyword evidence="3" id="KW-1185">Reference proteome</keyword>
<evidence type="ECO:0000259" key="1">
    <source>
        <dbReference type="Pfam" id="PF16013"/>
    </source>
</evidence>
<accession>A0A6G0TII2</accession>
<gene>
    <name evidence="2" type="ORF">AGLY_009131</name>
</gene>
<dbReference type="OrthoDB" id="6598023at2759"/>
<reference evidence="2 3" key="1">
    <citation type="submission" date="2019-08" db="EMBL/GenBank/DDBJ databases">
        <title>The genome of the soybean aphid Biotype 1, its phylome, world population structure and adaptation to the North American continent.</title>
        <authorList>
            <person name="Giordano R."/>
            <person name="Donthu R.K."/>
            <person name="Hernandez A.G."/>
            <person name="Wright C.L."/>
            <person name="Zimin A.V."/>
        </authorList>
    </citation>
    <scope>NUCLEOTIDE SEQUENCE [LARGE SCALE GENOMIC DNA]</scope>
    <source>
        <tissue evidence="2">Whole aphids</tissue>
    </source>
</reference>
<dbReference type="AlphaFoldDB" id="A0A6G0TII2"/>
<evidence type="ECO:0000313" key="2">
    <source>
        <dbReference type="EMBL" id="KAE9533493.1"/>
    </source>
</evidence>
<dbReference type="PANTHER" id="PTHR21115:SF0">
    <property type="entry name" value="GH06117P-RELATED"/>
    <property type="match status" value="1"/>
</dbReference>
<dbReference type="InterPro" id="IPR031962">
    <property type="entry name" value="DUF4781"/>
</dbReference>
<name>A0A6G0TII2_APHGL</name>
<dbReference type="PANTHER" id="PTHR21115">
    <property type="entry name" value="GH06117P-RELATED"/>
    <property type="match status" value="1"/>
</dbReference>
<dbReference type="Proteomes" id="UP000475862">
    <property type="component" value="Unassembled WGS sequence"/>
</dbReference>
<sequence>MDENFEENLKRGRQLIERLEELQYLFFNCRPTWITIHKSKLKLLMAYTYFGYPPHNKINENGYIEENFFELYENKTKDKIIKLNKNLEKYIKPDYNDNFKVGVTMTHSICKAECDDCKNFPNKDIHKWILLRFKSIENKFYVIDFENNQIYFSWEEYMEKNVLPEGYMFYPNSGFYDASNTLYQTITPASKKTEKIVKTIDKGVSVSNWVGGAILLSSFIFPIAAPIILAASTTLIVSNSFEIVRQTQKLHTMYKHDIEISNIKATQEWINLAISGIGVLVTPTFVYTSYKALTTETKTAQVVANRALKIIQKGSYITQSTLDVCRITLNIINNNFEITPINVLCLSLDILGITGILYPSSDIKNILKALSAGPVWAPIYKTLEQIPYYLGQKIFTAVYFFKNHFAVFVDQVTAFFAEKLTPTNLLFAWSTIRRIFNSYQKQTAELNIDDLLWHAVNNTAETESVKYVLRGRRMVEMLEFLSKDAAKRLMNRAFIKYCVERVLEIANKLSKDRDDCVNELARRGETRTELVDEEFCKVYSWKSFKLEKCSMDQYVLWAIHEVSKNPVKFMDEYQQHASHPVHMFDDEMVVNQTDGDNQSVKGYTFVAPCNVLDFDICLQFAEKINPEHRYNNHEFIQPKPNVSLMINVSAFSFNIVFFGVDLINGVPKMNICFFQQKRDSFSSVGNHNILKKLQAAH</sequence>
<dbReference type="EMBL" id="VYZN01000034">
    <property type="protein sequence ID" value="KAE9533493.1"/>
    <property type="molecule type" value="Genomic_DNA"/>
</dbReference>
<proteinExistence type="predicted"/>
<evidence type="ECO:0000313" key="3">
    <source>
        <dbReference type="Proteomes" id="UP000475862"/>
    </source>
</evidence>